<organism evidence="5 6">
    <name type="scientific">Ruixingdingia sedimenti</name>
    <dbReference type="NCBI Taxonomy" id="3073604"/>
    <lineage>
        <taxon>Bacteria</taxon>
        <taxon>Pseudomonadati</taxon>
        <taxon>Pseudomonadota</taxon>
        <taxon>Alphaproteobacteria</taxon>
        <taxon>Rhodobacterales</taxon>
        <taxon>Paracoccaceae</taxon>
        <taxon>Ruixingdingia</taxon>
    </lineage>
</organism>
<dbReference type="InterPro" id="IPR038404">
    <property type="entry name" value="TRAP_DctP_sf"/>
</dbReference>
<dbReference type="Pfam" id="PF03480">
    <property type="entry name" value="DctP"/>
    <property type="match status" value="1"/>
</dbReference>
<keyword evidence="3" id="KW-0574">Periplasm</keyword>
<keyword evidence="2 4" id="KW-0732">Signal</keyword>
<dbReference type="Gene3D" id="3.40.190.170">
    <property type="entry name" value="Bacterial extracellular solute-binding protein, family 7"/>
    <property type="match status" value="1"/>
</dbReference>
<dbReference type="InterPro" id="IPR018389">
    <property type="entry name" value="DctP_fam"/>
</dbReference>
<sequence>MKMFLGIAAGAAMLLSTGIAGAESVTLRYSSWLPPTHHVNLNVMNPWFEEIEKVTEGRVKVETLPKMVGTPQSQFDVVRDGLADISFIVPGYSPGRFVLAEMAELSFVGNDARLFAPIFNKIYREDLAGANEFAEVELMTLVSNSPGQIGTTQKPVNSIADMKGLKLRSTGTYTTELLNIVGATPILKSSAEAYEMLTTGTIDGSMAQRETVKNFNMMDLLKYYNVIPGGVFSSALAIIANKDAWGRISEADRAAIDAISHEKLALALGTTYYNADADAEATMRATPTMTINVVPDAFVAELREAVKPLEAAWVERAKAKGIADPAAVLQRFRDEVAAAEAAAK</sequence>
<dbReference type="PANTHER" id="PTHR33376:SF15">
    <property type="entry name" value="BLL6794 PROTEIN"/>
    <property type="match status" value="1"/>
</dbReference>
<keyword evidence="6" id="KW-1185">Reference proteome</keyword>
<dbReference type="PANTHER" id="PTHR33376">
    <property type="match status" value="1"/>
</dbReference>
<evidence type="ECO:0000256" key="3">
    <source>
        <dbReference type="ARBA" id="ARBA00022764"/>
    </source>
</evidence>
<dbReference type="NCBIfam" id="NF037995">
    <property type="entry name" value="TRAP_S1"/>
    <property type="match status" value="1"/>
</dbReference>
<name>A0ABU1FAB2_9RHOB</name>
<gene>
    <name evidence="5" type="ORF">RGD00_14435</name>
</gene>
<protein>
    <submittedName>
        <fullName evidence="5">TRAP transporter substrate-binding protein</fullName>
    </submittedName>
</protein>
<evidence type="ECO:0000256" key="4">
    <source>
        <dbReference type="SAM" id="SignalP"/>
    </source>
</evidence>
<evidence type="ECO:0000313" key="6">
    <source>
        <dbReference type="Proteomes" id="UP001247754"/>
    </source>
</evidence>
<comment type="caution">
    <text evidence="5">The sequence shown here is derived from an EMBL/GenBank/DDBJ whole genome shotgun (WGS) entry which is preliminary data.</text>
</comment>
<evidence type="ECO:0000256" key="1">
    <source>
        <dbReference type="ARBA" id="ARBA00004418"/>
    </source>
</evidence>
<dbReference type="CDD" id="cd13665">
    <property type="entry name" value="PBP2_TRAP_Dctp3_4"/>
    <property type="match status" value="1"/>
</dbReference>
<accession>A0ABU1FAB2</accession>
<dbReference type="RefSeq" id="WP_310458049.1">
    <property type="nucleotide sequence ID" value="NZ_JAVKPH010000017.1"/>
</dbReference>
<evidence type="ECO:0000256" key="2">
    <source>
        <dbReference type="ARBA" id="ARBA00022729"/>
    </source>
</evidence>
<reference evidence="5 6" key="1">
    <citation type="submission" date="2023-09" db="EMBL/GenBank/DDBJ databases">
        <title>Xinfangfangia sedmenti sp. nov., isolated the sedment.</title>
        <authorList>
            <person name="Xu L."/>
        </authorList>
    </citation>
    <scope>NUCLEOTIDE SEQUENCE [LARGE SCALE GENOMIC DNA]</scope>
    <source>
        <strain evidence="5 6">LG-4</strain>
    </source>
</reference>
<dbReference type="Proteomes" id="UP001247754">
    <property type="component" value="Unassembled WGS sequence"/>
</dbReference>
<evidence type="ECO:0000313" key="5">
    <source>
        <dbReference type="EMBL" id="MDR5653810.1"/>
    </source>
</evidence>
<dbReference type="EMBL" id="JAVKPH010000017">
    <property type="protein sequence ID" value="MDR5653810.1"/>
    <property type="molecule type" value="Genomic_DNA"/>
</dbReference>
<proteinExistence type="predicted"/>
<feature type="signal peptide" evidence="4">
    <location>
        <begin position="1"/>
        <end position="22"/>
    </location>
</feature>
<comment type="subcellular location">
    <subcellularLocation>
        <location evidence="1">Periplasm</location>
    </subcellularLocation>
</comment>
<feature type="chain" id="PRO_5047336198" evidence="4">
    <location>
        <begin position="23"/>
        <end position="344"/>
    </location>
</feature>